<dbReference type="AlphaFoldDB" id="A0A2K1XDX8"/>
<reference evidence="1 2" key="1">
    <citation type="journal article" date="2006" name="Science">
        <title>The genome of black cottonwood, Populus trichocarpa (Torr. &amp; Gray).</title>
        <authorList>
            <person name="Tuskan G.A."/>
            <person name="Difazio S."/>
            <person name="Jansson S."/>
            <person name="Bohlmann J."/>
            <person name="Grigoriev I."/>
            <person name="Hellsten U."/>
            <person name="Putnam N."/>
            <person name="Ralph S."/>
            <person name="Rombauts S."/>
            <person name="Salamov A."/>
            <person name="Schein J."/>
            <person name="Sterck L."/>
            <person name="Aerts A."/>
            <person name="Bhalerao R.R."/>
            <person name="Bhalerao R.P."/>
            <person name="Blaudez D."/>
            <person name="Boerjan W."/>
            <person name="Brun A."/>
            <person name="Brunner A."/>
            <person name="Busov V."/>
            <person name="Campbell M."/>
            <person name="Carlson J."/>
            <person name="Chalot M."/>
            <person name="Chapman J."/>
            <person name="Chen G.L."/>
            <person name="Cooper D."/>
            <person name="Coutinho P.M."/>
            <person name="Couturier J."/>
            <person name="Covert S."/>
            <person name="Cronk Q."/>
            <person name="Cunningham R."/>
            <person name="Davis J."/>
            <person name="Degroeve S."/>
            <person name="Dejardin A."/>
            <person name="Depamphilis C."/>
            <person name="Detter J."/>
            <person name="Dirks B."/>
            <person name="Dubchak I."/>
            <person name="Duplessis S."/>
            <person name="Ehlting J."/>
            <person name="Ellis B."/>
            <person name="Gendler K."/>
            <person name="Goodstein D."/>
            <person name="Gribskov M."/>
            <person name="Grimwood J."/>
            <person name="Groover A."/>
            <person name="Gunter L."/>
            <person name="Hamberger B."/>
            <person name="Heinze B."/>
            <person name="Helariutta Y."/>
            <person name="Henrissat B."/>
            <person name="Holligan D."/>
            <person name="Holt R."/>
            <person name="Huang W."/>
            <person name="Islam-Faridi N."/>
            <person name="Jones S."/>
            <person name="Jones-Rhoades M."/>
            <person name="Jorgensen R."/>
            <person name="Joshi C."/>
            <person name="Kangasjarvi J."/>
            <person name="Karlsson J."/>
            <person name="Kelleher C."/>
            <person name="Kirkpatrick R."/>
            <person name="Kirst M."/>
            <person name="Kohler A."/>
            <person name="Kalluri U."/>
            <person name="Larimer F."/>
            <person name="Leebens-Mack J."/>
            <person name="Leple J.C."/>
            <person name="Locascio P."/>
            <person name="Lou Y."/>
            <person name="Lucas S."/>
            <person name="Martin F."/>
            <person name="Montanini B."/>
            <person name="Napoli C."/>
            <person name="Nelson D.R."/>
            <person name="Nelson C."/>
            <person name="Nieminen K."/>
            <person name="Nilsson O."/>
            <person name="Pereda V."/>
            <person name="Peter G."/>
            <person name="Philippe R."/>
            <person name="Pilate G."/>
            <person name="Poliakov A."/>
            <person name="Razumovskaya J."/>
            <person name="Richardson P."/>
            <person name="Rinaldi C."/>
            <person name="Ritland K."/>
            <person name="Rouze P."/>
            <person name="Ryaboy D."/>
            <person name="Schmutz J."/>
            <person name="Schrader J."/>
            <person name="Segerman B."/>
            <person name="Shin H."/>
            <person name="Siddiqui A."/>
            <person name="Sterky F."/>
            <person name="Terry A."/>
            <person name="Tsai C.J."/>
            <person name="Uberbacher E."/>
            <person name="Unneberg P."/>
            <person name="Vahala J."/>
            <person name="Wall K."/>
            <person name="Wessler S."/>
            <person name="Yang G."/>
            <person name="Yin T."/>
            <person name="Douglas C."/>
            <person name="Marra M."/>
            <person name="Sandberg G."/>
            <person name="Van de Peer Y."/>
            <person name="Rokhsar D."/>
        </authorList>
    </citation>
    <scope>NUCLEOTIDE SEQUENCE [LARGE SCALE GENOMIC DNA]</scope>
    <source>
        <strain evidence="2">cv. Nisqually</strain>
    </source>
</reference>
<dbReference type="EMBL" id="CM009305">
    <property type="protein sequence ID" value="PNS98976.1"/>
    <property type="molecule type" value="Genomic_DNA"/>
</dbReference>
<name>A0A2K1XDX8_POPTR</name>
<evidence type="ECO:0000313" key="1">
    <source>
        <dbReference type="EMBL" id="PNS98976.1"/>
    </source>
</evidence>
<dbReference type="Proteomes" id="UP000006729">
    <property type="component" value="Chromosome 16"/>
</dbReference>
<evidence type="ECO:0000313" key="2">
    <source>
        <dbReference type="Proteomes" id="UP000006729"/>
    </source>
</evidence>
<proteinExistence type="predicted"/>
<protein>
    <submittedName>
        <fullName evidence="1">Uncharacterized protein</fullName>
    </submittedName>
</protein>
<organism evidence="1 2">
    <name type="scientific">Populus trichocarpa</name>
    <name type="common">Western balsam poplar</name>
    <name type="synonym">Populus balsamifera subsp. trichocarpa</name>
    <dbReference type="NCBI Taxonomy" id="3694"/>
    <lineage>
        <taxon>Eukaryota</taxon>
        <taxon>Viridiplantae</taxon>
        <taxon>Streptophyta</taxon>
        <taxon>Embryophyta</taxon>
        <taxon>Tracheophyta</taxon>
        <taxon>Spermatophyta</taxon>
        <taxon>Magnoliopsida</taxon>
        <taxon>eudicotyledons</taxon>
        <taxon>Gunneridae</taxon>
        <taxon>Pentapetalae</taxon>
        <taxon>rosids</taxon>
        <taxon>fabids</taxon>
        <taxon>Malpighiales</taxon>
        <taxon>Salicaceae</taxon>
        <taxon>Saliceae</taxon>
        <taxon>Populus</taxon>
    </lineage>
</organism>
<accession>A0A2K1XDX8</accession>
<sequence length="157" mass="16889">MTSLGWSVVVAVEETEGEEDAAEGKIGLDNRTERRCWLLRLVVRGRKDTNGVDGAAGSMLMNGGELGQCMGLLETMGEGSCERRLVQANGLLGRSGERKPRAAGRETVRCPGGMWGFEMAGWVLGSLVMGETKPRTLGDDDLCFKRSQKWAAAAPLT</sequence>
<gene>
    <name evidence="1" type="ORF">POPTR_016G107800</name>
</gene>
<keyword evidence="2" id="KW-1185">Reference proteome</keyword>
<dbReference type="InParanoid" id="A0A2K1XDX8"/>